<dbReference type="Gene3D" id="1.20.1550.10">
    <property type="entry name" value="DsbB-like"/>
    <property type="match status" value="1"/>
</dbReference>
<dbReference type="RefSeq" id="WP_335337311.1">
    <property type="nucleotide sequence ID" value="NZ_CP012023.1"/>
</dbReference>
<dbReference type="EMBL" id="CP012023">
    <property type="protein sequence ID" value="ALI54435.1"/>
    <property type="molecule type" value="Genomic_DNA"/>
</dbReference>
<dbReference type="Pfam" id="PF02600">
    <property type="entry name" value="DsbB"/>
    <property type="match status" value="1"/>
</dbReference>
<dbReference type="SUPFAM" id="SSF158442">
    <property type="entry name" value="DsbB-like"/>
    <property type="match status" value="1"/>
</dbReference>
<accession>A0A0N9ZFI7</accession>
<dbReference type="GO" id="GO:0006457">
    <property type="term" value="P:protein folding"/>
    <property type="evidence" value="ECO:0007669"/>
    <property type="project" value="InterPro"/>
</dbReference>
<evidence type="ECO:0000256" key="3">
    <source>
        <dbReference type="ARBA" id="ARBA00022989"/>
    </source>
</evidence>
<dbReference type="GO" id="GO:0015035">
    <property type="term" value="F:protein-disulfide reductase activity"/>
    <property type="evidence" value="ECO:0007669"/>
    <property type="project" value="InterPro"/>
</dbReference>
<gene>
    <name evidence="5" type="ORF">IMCC12053_486</name>
</gene>
<keyword evidence="3" id="KW-1133">Transmembrane helix</keyword>
<dbReference type="PIRSF" id="PIRSF033913">
    <property type="entry name" value="S-S_format_DsbB"/>
    <property type="match status" value="1"/>
</dbReference>
<dbReference type="Proteomes" id="UP000064920">
    <property type="component" value="Chromosome"/>
</dbReference>
<dbReference type="InterPro" id="IPR024199">
    <property type="entry name" value="Uncharacterised_DsbB"/>
</dbReference>
<reference evidence="5 6" key="1">
    <citation type="submission" date="2015-05" db="EMBL/GenBank/DDBJ databases">
        <authorList>
            <person name="Wang D.B."/>
            <person name="Wang M."/>
        </authorList>
    </citation>
    <scope>NUCLEOTIDE SEQUENCE [LARGE SCALE GENOMIC DNA]</scope>
    <source>
        <strain evidence="5 6">IMCC 12053</strain>
    </source>
</reference>
<evidence type="ECO:0000256" key="4">
    <source>
        <dbReference type="ARBA" id="ARBA00023136"/>
    </source>
</evidence>
<keyword evidence="4" id="KW-0472">Membrane</keyword>
<evidence type="ECO:0000256" key="2">
    <source>
        <dbReference type="ARBA" id="ARBA00022692"/>
    </source>
</evidence>
<dbReference type="InterPro" id="IPR003752">
    <property type="entry name" value="DiS_bond_form_DsbB/BdbC"/>
</dbReference>
<keyword evidence="6" id="KW-1185">Reference proteome</keyword>
<dbReference type="AlphaFoldDB" id="A0A0N9ZFI7"/>
<dbReference type="PATRIC" id="fig|1397108.4.peg.502"/>
<protein>
    <submittedName>
        <fullName evidence="5">Periplasmic thiol:disulfide oxidoreductase DsbB, required for DsbA reoxidation</fullName>
    </submittedName>
</protein>
<sequence>MTSMINALTRLSRRQIALLAGFGSLFVLLGAFAFQAAGYAPCAMCLWQRWPHAIAFGFGILFALTRFGFIPPLGVLTMGISAGLGLYHTGVERDWWEGPTSCTSAGDGLSGLSGMDLLPSASMDASLVLCDEVVWDLFGLSMASYNALASLAFVALWIWAWKSRA</sequence>
<evidence type="ECO:0000256" key="1">
    <source>
        <dbReference type="ARBA" id="ARBA00004141"/>
    </source>
</evidence>
<dbReference type="STRING" id="1397108.IMCC12053_486"/>
<dbReference type="InterPro" id="IPR023380">
    <property type="entry name" value="DsbB-like_sf"/>
</dbReference>
<evidence type="ECO:0000313" key="5">
    <source>
        <dbReference type="EMBL" id="ALI54435.1"/>
    </source>
</evidence>
<proteinExistence type="predicted"/>
<comment type="subcellular location">
    <subcellularLocation>
        <location evidence="1">Membrane</location>
        <topology evidence="1">Multi-pass membrane protein</topology>
    </subcellularLocation>
</comment>
<name>A0A0N9ZFI7_9RHOB</name>
<keyword evidence="2" id="KW-0812">Transmembrane</keyword>
<evidence type="ECO:0000313" key="6">
    <source>
        <dbReference type="Proteomes" id="UP000064920"/>
    </source>
</evidence>
<organism evidence="5 6">
    <name type="scientific">Celeribacter marinus</name>
    <dbReference type="NCBI Taxonomy" id="1397108"/>
    <lineage>
        <taxon>Bacteria</taxon>
        <taxon>Pseudomonadati</taxon>
        <taxon>Pseudomonadota</taxon>
        <taxon>Alphaproteobacteria</taxon>
        <taxon>Rhodobacterales</taxon>
        <taxon>Roseobacteraceae</taxon>
        <taxon>Celeribacter</taxon>
    </lineage>
</organism>
<dbReference type="KEGG" id="cmar:IMCC12053_486"/>
<dbReference type="GO" id="GO:0016020">
    <property type="term" value="C:membrane"/>
    <property type="evidence" value="ECO:0007669"/>
    <property type="project" value="UniProtKB-SubCell"/>
</dbReference>